<organism evidence="2 3">
    <name type="scientific">Rhinocladiella mackenziei CBS 650.93</name>
    <dbReference type="NCBI Taxonomy" id="1442369"/>
    <lineage>
        <taxon>Eukaryota</taxon>
        <taxon>Fungi</taxon>
        <taxon>Dikarya</taxon>
        <taxon>Ascomycota</taxon>
        <taxon>Pezizomycotina</taxon>
        <taxon>Eurotiomycetes</taxon>
        <taxon>Chaetothyriomycetidae</taxon>
        <taxon>Chaetothyriales</taxon>
        <taxon>Herpotrichiellaceae</taxon>
        <taxon>Rhinocladiella</taxon>
    </lineage>
</organism>
<evidence type="ECO:0000313" key="2">
    <source>
        <dbReference type="EMBL" id="KIX06611.1"/>
    </source>
</evidence>
<dbReference type="GeneID" id="25292658"/>
<dbReference type="VEuPathDB" id="FungiDB:Z518_04587"/>
<dbReference type="PANTHER" id="PTHR43194:SF2">
    <property type="entry name" value="PEROXISOMAL MEMBRANE PROTEIN LPX1"/>
    <property type="match status" value="1"/>
</dbReference>
<dbReference type="InterPro" id="IPR000073">
    <property type="entry name" value="AB_hydrolase_1"/>
</dbReference>
<sequence>MISSQRKGLSLESLKFLQHGGFVDTILAEPAEFANIILSLRDSEHEYRLVVREGAIQRVDMDVPAISHPVDVTISAQSEAWDGFFQENPPPPYADIIAMFTENHAQITGNTLLFFQHITFITYMFRQLGHRKPLVVANGASKPEGPKPNGHVEDVVGKYVHLSLDGHDYRVFFEESGPKDGIPVVLLHAANSDARMWRHQLGDSDLASRFHLFAFDMPWRGRSVPPQELLRTEYKLTNSFYRRIIRAFCDALQLDRPILVGCSMGGYIMFYIGKEEPERYRALIAVAVRDFEPRRWLMERVFRHPAVSFNRVLSCASNGFMAPTDPPGCSDEVAWLYETGSPRALRGDLNFASRDCDARPFMAQIDTSKTPFYVLGGEYDWSCTKEHTDLIKQRMPQANVVRMKGIGHFPPDENPGVFKEYIMPVLDEVLKSAS</sequence>
<protein>
    <submittedName>
        <fullName evidence="2">Rhinocladiella mackenziei CBS 650.93 unplaced genomic scaffold supercont1.3, whole genome shotgun sequence</fullName>
    </submittedName>
</protein>
<gene>
    <name evidence="2" type="ORF">Z518_04587</name>
</gene>
<dbReference type="OrthoDB" id="408373at2759"/>
<name>A0A0D2ITW7_9EURO</name>
<dbReference type="Pfam" id="PF00561">
    <property type="entry name" value="Abhydrolase_1"/>
    <property type="match status" value="1"/>
</dbReference>
<reference evidence="2 3" key="1">
    <citation type="submission" date="2015-01" db="EMBL/GenBank/DDBJ databases">
        <title>The Genome Sequence of Rhinocladiella mackenzie CBS 650.93.</title>
        <authorList>
            <consortium name="The Broad Institute Genomics Platform"/>
            <person name="Cuomo C."/>
            <person name="de Hoog S."/>
            <person name="Gorbushina A."/>
            <person name="Stielow B."/>
            <person name="Teixiera M."/>
            <person name="Abouelleil A."/>
            <person name="Chapman S.B."/>
            <person name="Priest M."/>
            <person name="Young S.K."/>
            <person name="Wortman J."/>
            <person name="Nusbaum C."/>
            <person name="Birren B."/>
        </authorList>
    </citation>
    <scope>NUCLEOTIDE SEQUENCE [LARGE SCALE GENOMIC DNA]</scope>
    <source>
        <strain evidence="2 3">CBS 650.93</strain>
    </source>
</reference>
<accession>A0A0D2ITW7</accession>
<dbReference type="RefSeq" id="XP_013273747.1">
    <property type="nucleotide sequence ID" value="XM_013418293.1"/>
</dbReference>
<dbReference type="STRING" id="1442369.A0A0D2ITW7"/>
<dbReference type="SUPFAM" id="SSF53474">
    <property type="entry name" value="alpha/beta-Hydrolases"/>
    <property type="match status" value="1"/>
</dbReference>
<dbReference type="EMBL" id="KN847477">
    <property type="protein sequence ID" value="KIX06611.1"/>
    <property type="molecule type" value="Genomic_DNA"/>
</dbReference>
<feature type="domain" description="AB hydrolase-1" evidence="1">
    <location>
        <begin position="183"/>
        <end position="308"/>
    </location>
</feature>
<dbReference type="AlphaFoldDB" id="A0A0D2ITW7"/>
<proteinExistence type="predicted"/>
<dbReference type="Proteomes" id="UP000053617">
    <property type="component" value="Unassembled WGS sequence"/>
</dbReference>
<keyword evidence="3" id="KW-1185">Reference proteome</keyword>
<evidence type="ECO:0000313" key="3">
    <source>
        <dbReference type="Proteomes" id="UP000053617"/>
    </source>
</evidence>
<dbReference type="HOGENOM" id="CLU_020336_5_0_1"/>
<evidence type="ECO:0000259" key="1">
    <source>
        <dbReference type="Pfam" id="PF00561"/>
    </source>
</evidence>
<dbReference type="InterPro" id="IPR050228">
    <property type="entry name" value="Carboxylesterase_BioH"/>
</dbReference>
<dbReference type="Gene3D" id="3.40.50.1820">
    <property type="entry name" value="alpha/beta hydrolase"/>
    <property type="match status" value="1"/>
</dbReference>
<dbReference type="InterPro" id="IPR029058">
    <property type="entry name" value="AB_hydrolase_fold"/>
</dbReference>
<dbReference type="PANTHER" id="PTHR43194">
    <property type="entry name" value="HYDROLASE ALPHA/BETA FOLD FAMILY"/>
    <property type="match status" value="1"/>
</dbReference>